<evidence type="ECO:0000313" key="3">
    <source>
        <dbReference type="Proteomes" id="UP000039865"/>
    </source>
</evidence>
<organism evidence="2 3">
    <name type="scientific">Stylonychia lemnae</name>
    <name type="common">Ciliate</name>
    <dbReference type="NCBI Taxonomy" id="5949"/>
    <lineage>
        <taxon>Eukaryota</taxon>
        <taxon>Sar</taxon>
        <taxon>Alveolata</taxon>
        <taxon>Ciliophora</taxon>
        <taxon>Intramacronucleata</taxon>
        <taxon>Spirotrichea</taxon>
        <taxon>Stichotrichia</taxon>
        <taxon>Sporadotrichida</taxon>
        <taxon>Oxytrichidae</taxon>
        <taxon>Stylonychinae</taxon>
        <taxon>Stylonychia</taxon>
    </lineage>
</organism>
<keyword evidence="3" id="KW-1185">Reference proteome</keyword>
<feature type="region of interest" description="Disordered" evidence="1">
    <location>
        <begin position="119"/>
        <end position="138"/>
    </location>
</feature>
<dbReference type="EMBL" id="CCKQ01011357">
    <property type="protein sequence ID" value="CDW82906.1"/>
    <property type="molecule type" value="Genomic_DNA"/>
</dbReference>
<dbReference type="AlphaFoldDB" id="A0A078AM14"/>
<proteinExistence type="predicted"/>
<feature type="region of interest" description="Disordered" evidence="1">
    <location>
        <begin position="28"/>
        <end position="98"/>
    </location>
</feature>
<gene>
    <name evidence="2" type="primary">Contig11790.g12612</name>
    <name evidence="2" type="ORF">STYLEM_11942</name>
</gene>
<feature type="compositionally biased region" description="Basic and acidic residues" evidence="1">
    <location>
        <begin position="49"/>
        <end position="80"/>
    </location>
</feature>
<evidence type="ECO:0000313" key="2">
    <source>
        <dbReference type="EMBL" id="CDW82906.1"/>
    </source>
</evidence>
<evidence type="ECO:0000256" key="1">
    <source>
        <dbReference type="SAM" id="MobiDB-lite"/>
    </source>
</evidence>
<accession>A0A078AM14</accession>
<feature type="compositionally biased region" description="Basic and acidic residues" evidence="1">
    <location>
        <begin position="125"/>
        <end position="138"/>
    </location>
</feature>
<sequence>MRRTTQNNSGINQIENIQSFKKIETIREEEQDNSFFDQTGETPLLMQKSIKESFSKRPSKLDDVIEKNIQHESISEKSEESDNPFDNPTLNLRARERGGTDKLISNSFSINDHDDEQIAKNQSMTERKSQRRLITEPKFSIDDRKKELKKVNYRTQIQPQNFRFFKFRQ</sequence>
<reference evidence="2 3" key="1">
    <citation type="submission" date="2014-06" db="EMBL/GenBank/DDBJ databases">
        <authorList>
            <person name="Swart Estienne"/>
        </authorList>
    </citation>
    <scope>NUCLEOTIDE SEQUENCE [LARGE SCALE GENOMIC DNA]</scope>
    <source>
        <strain evidence="2 3">130c</strain>
    </source>
</reference>
<protein>
    <submittedName>
        <fullName evidence="2">Uncharacterized protein</fullName>
    </submittedName>
</protein>
<dbReference type="Proteomes" id="UP000039865">
    <property type="component" value="Unassembled WGS sequence"/>
</dbReference>
<dbReference type="InParanoid" id="A0A078AM14"/>
<name>A0A078AM14_STYLE</name>